<dbReference type="STRING" id="290318.Cvib_1074"/>
<evidence type="ECO:0000256" key="7">
    <source>
        <dbReference type="SAM" id="Phobius"/>
    </source>
</evidence>
<dbReference type="GO" id="GO:0016020">
    <property type="term" value="C:membrane"/>
    <property type="evidence" value="ECO:0007669"/>
    <property type="project" value="UniProtKB-SubCell"/>
</dbReference>
<dbReference type="NCBIfam" id="TIGR03023">
    <property type="entry name" value="WcaJ_sugtrans"/>
    <property type="match status" value="1"/>
</dbReference>
<keyword evidence="4 7" id="KW-0812">Transmembrane</keyword>
<feature type="transmembrane region" description="Helical" evidence="7">
    <location>
        <begin position="71"/>
        <end position="93"/>
    </location>
</feature>
<proteinExistence type="inferred from homology"/>
<evidence type="ECO:0000256" key="5">
    <source>
        <dbReference type="ARBA" id="ARBA00022989"/>
    </source>
</evidence>
<dbReference type="InterPro" id="IPR017473">
    <property type="entry name" value="Undecaprenyl-P_gluc_Ptfrase"/>
</dbReference>
<dbReference type="GO" id="GO:0009242">
    <property type="term" value="P:colanic acid biosynthetic process"/>
    <property type="evidence" value="ECO:0007669"/>
    <property type="project" value="TreeGrafter"/>
</dbReference>
<reference evidence="9" key="1">
    <citation type="submission" date="2007-03" db="EMBL/GenBank/DDBJ databases">
        <title>Complete sequence of Prosthecochloris vibrioformis DSM 265.</title>
        <authorList>
            <consortium name="US DOE Joint Genome Institute"/>
            <person name="Copeland A."/>
            <person name="Lucas S."/>
            <person name="Lapidus A."/>
            <person name="Barry K."/>
            <person name="Detter J.C."/>
            <person name="Glavina del Rio T."/>
            <person name="Hammon N."/>
            <person name="Israni S."/>
            <person name="Pitluck S."/>
            <person name="Schmutz J."/>
            <person name="Larimer F."/>
            <person name="Land M."/>
            <person name="Hauser L."/>
            <person name="Mikhailova N."/>
            <person name="Li T."/>
            <person name="Overmann J."/>
            <person name="Schuster S.C."/>
            <person name="Bryant D.A."/>
            <person name="Richardson P."/>
        </authorList>
    </citation>
    <scope>NUCLEOTIDE SEQUENCE [LARGE SCALE GENOMIC DNA]</scope>
    <source>
        <strain evidence="9">DSM 265</strain>
    </source>
</reference>
<dbReference type="KEGG" id="pvi:Cvib_1074"/>
<evidence type="ECO:0000313" key="9">
    <source>
        <dbReference type="EMBL" id="ABP37088.1"/>
    </source>
</evidence>
<organism evidence="9">
    <name type="scientific">Chlorobium phaeovibrioides (strain DSM 265 / 1930)</name>
    <name type="common">Prosthecochloris vibrioformis (strain DSM 265)</name>
    <dbReference type="NCBI Taxonomy" id="290318"/>
    <lineage>
        <taxon>Bacteria</taxon>
        <taxon>Pseudomonadati</taxon>
        <taxon>Chlorobiota</taxon>
        <taxon>Chlorobiia</taxon>
        <taxon>Chlorobiales</taxon>
        <taxon>Chlorobiaceae</taxon>
        <taxon>Chlorobium/Pelodictyon group</taxon>
        <taxon>Chlorobium</taxon>
    </lineage>
</organism>
<evidence type="ECO:0000256" key="6">
    <source>
        <dbReference type="ARBA" id="ARBA00023136"/>
    </source>
</evidence>
<dbReference type="eggNOG" id="COG2148">
    <property type="taxonomic scope" value="Bacteria"/>
</dbReference>
<comment type="similarity">
    <text evidence="2">Belongs to the bacterial sugar transferase family.</text>
</comment>
<dbReference type="Pfam" id="PF13727">
    <property type="entry name" value="CoA_binding_3"/>
    <property type="match status" value="1"/>
</dbReference>
<gene>
    <name evidence="9" type="ordered locus">Cvib_1074</name>
</gene>
<evidence type="ECO:0000256" key="3">
    <source>
        <dbReference type="ARBA" id="ARBA00022679"/>
    </source>
</evidence>
<feature type="domain" description="Bacterial sugar transferase" evidence="8">
    <location>
        <begin position="286"/>
        <end position="467"/>
    </location>
</feature>
<feature type="transmembrane region" description="Helical" evidence="7">
    <location>
        <begin position="37"/>
        <end position="59"/>
    </location>
</feature>
<keyword evidence="5 7" id="KW-1133">Transmembrane helix</keyword>
<dbReference type="InterPro" id="IPR003362">
    <property type="entry name" value="Bact_transf"/>
</dbReference>
<dbReference type="PANTHER" id="PTHR30576:SF21">
    <property type="entry name" value="UDP-GLUCOSE:UNDECAPRENYL-PHOSPHATE GLUCOSE-1-PHOSPHATE TRANSFERASE"/>
    <property type="match status" value="1"/>
</dbReference>
<dbReference type="EMBL" id="CP000607">
    <property type="protein sequence ID" value="ABP37088.1"/>
    <property type="molecule type" value="Genomic_DNA"/>
</dbReference>
<dbReference type="AlphaFoldDB" id="A4SF29"/>
<dbReference type="PANTHER" id="PTHR30576">
    <property type="entry name" value="COLANIC BIOSYNTHESIS UDP-GLUCOSE LIPID CARRIER TRANSFERASE"/>
    <property type="match status" value="1"/>
</dbReference>
<feature type="transmembrane region" description="Helical" evidence="7">
    <location>
        <begin position="292"/>
        <end position="312"/>
    </location>
</feature>
<dbReference type="Pfam" id="PF02397">
    <property type="entry name" value="Bac_transf"/>
    <property type="match status" value="1"/>
</dbReference>
<evidence type="ECO:0000256" key="2">
    <source>
        <dbReference type="ARBA" id="ARBA00006464"/>
    </source>
</evidence>
<feature type="transmembrane region" description="Helical" evidence="7">
    <location>
        <begin position="132"/>
        <end position="152"/>
    </location>
</feature>
<accession>A4SF29</accession>
<sequence>MKRRFLSWGSIPYRENLKVALAGFARGMMGHWAREKVVRCLDAFFWIAAAYTAGMLWFGNPLDSVDRIHLLLAYIFPVMAFMILPAMGCYSSWRTLDYHSVIRPVFLGILLVDLSVLVITFLMHEIGSLSRLWFIMTTAMVFAASVVIRIGAIALMRWLRRNGVDLNRVMLIGNEEVMEHVSSLVKGNPGYGFSIARRIPDDTVEEITGLIKENRIDEVWIGSSPEKMKNIERMLLALHDTAIPVRWIPDLKWMTILGYREENLMGCPSVLLNATAIEGSHGRFMKSLFDRVFALVVLIVLSPLLLVIALLVKMSSPGPVFFKQPRQGVSGKAFNCLKFRSMVVHHEEGVVTQATASDSRITNVGNFLRRTSLDELPQFINVLLGDMSIVGPRPHAIKHNELYCKQVDRYMQRHRAKPGITGWAQINGYRGETGTLDKMAKRVEFDLYYMKHWSFMMDLKIIFWTAFRGWTGKNAF</sequence>
<keyword evidence="3 9" id="KW-0808">Transferase</keyword>
<dbReference type="HOGENOM" id="CLU_024920_0_1_10"/>
<dbReference type="InterPro" id="IPR017475">
    <property type="entry name" value="EPS_sugar_tfrase"/>
</dbReference>
<evidence type="ECO:0000256" key="4">
    <source>
        <dbReference type="ARBA" id="ARBA00022692"/>
    </source>
</evidence>
<dbReference type="GO" id="GO:0089702">
    <property type="term" value="F:undecaprenyl-phosphate glucose phosphotransferase activity"/>
    <property type="evidence" value="ECO:0007669"/>
    <property type="project" value="TreeGrafter"/>
</dbReference>
<dbReference type="NCBIfam" id="TIGR03025">
    <property type="entry name" value="EPS_sugtrans"/>
    <property type="match status" value="1"/>
</dbReference>
<protein>
    <submittedName>
        <fullName evidence="9">Sugar transferase</fullName>
    </submittedName>
</protein>
<comment type="subcellular location">
    <subcellularLocation>
        <location evidence="1">Membrane</location>
        <topology evidence="1">Multi-pass membrane protein</topology>
    </subcellularLocation>
</comment>
<feature type="transmembrane region" description="Helical" evidence="7">
    <location>
        <begin position="105"/>
        <end position="126"/>
    </location>
</feature>
<evidence type="ECO:0000259" key="8">
    <source>
        <dbReference type="Pfam" id="PF02397"/>
    </source>
</evidence>
<evidence type="ECO:0000256" key="1">
    <source>
        <dbReference type="ARBA" id="ARBA00004141"/>
    </source>
</evidence>
<name>A4SF29_CHLPM</name>
<keyword evidence="6 7" id="KW-0472">Membrane</keyword>